<reference evidence="1 3" key="1">
    <citation type="submission" date="2018-06" db="EMBL/GenBank/DDBJ databases">
        <title>Genomic Encyclopedia of Type Strains, Phase III (KMG-III): the genomes of soil and plant-associated and newly described type strains.</title>
        <authorList>
            <person name="Whitman W."/>
        </authorList>
    </citation>
    <scope>NUCLEOTIDE SEQUENCE [LARGE SCALE GENOMIC DNA]</scope>
    <source>
        <strain evidence="1 3">CECT 7022</strain>
    </source>
</reference>
<dbReference type="AlphaFoldDB" id="A0A2V4VDH6"/>
<evidence type="ECO:0000313" key="3">
    <source>
        <dbReference type="Proteomes" id="UP000247790"/>
    </source>
</evidence>
<evidence type="ECO:0000313" key="2">
    <source>
        <dbReference type="EMBL" id="QKS55956.1"/>
    </source>
</evidence>
<proteinExistence type="predicted"/>
<name>A0A2V4VDH6_PAEBA</name>
<gene>
    <name evidence="1" type="ORF">DFQ00_102383</name>
    <name evidence="2" type="ORF">HUB98_06120</name>
</gene>
<reference evidence="2 4" key="2">
    <citation type="submission" date="2020-06" db="EMBL/GenBank/DDBJ databases">
        <title>Complete genome of Paenibacillus barcinonensis KACC11450.</title>
        <authorList>
            <person name="Kim M."/>
            <person name="Park Y.-J."/>
            <person name="Shin J.-H."/>
        </authorList>
    </citation>
    <scope>NUCLEOTIDE SEQUENCE [LARGE SCALE GENOMIC DNA]</scope>
    <source>
        <strain evidence="2 4">KACC11450</strain>
    </source>
</reference>
<protein>
    <submittedName>
        <fullName evidence="1">Uncharacterized protein</fullName>
    </submittedName>
</protein>
<dbReference type="Proteomes" id="UP000247790">
    <property type="component" value="Unassembled WGS sequence"/>
</dbReference>
<organism evidence="1 3">
    <name type="scientific">Paenibacillus barcinonensis</name>
    <dbReference type="NCBI Taxonomy" id="198119"/>
    <lineage>
        <taxon>Bacteria</taxon>
        <taxon>Bacillati</taxon>
        <taxon>Bacillota</taxon>
        <taxon>Bacilli</taxon>
        <taxon>Bacillales</taxon>
        <taxon>Paenibacillaceae</taxon>
        <taxon>Paenibacillus</taxon>
    </lineage>
</organism>
<dbReference type="EMBL" id="QJSW01000002">
    <property type="protein sequence ID" value="PYE51588.1"/>
    <property type="molecule type" value="Genomic_DNA"/>
</dbReference>
<evidence type="ECO:0000313" key="1">
    <source>
        <dbReference type="EMBL" id="PYE51588.1"/>
    </source>
</evidence>
<dbReference type="Proteomes" id="UP000509327">
    <property type="component" value="Chromosome"/>
</dbReference>
<evidence type="ECO:0000313" key="4">
    <source>
        <dbReference type="Proteomes" id="UP000509327"/>
    </source>
</evidence>
<dbReference type="EMBL" id="CP054614">
    <property type="protein sequence ID" value="QKS55956.1"/>
    <property type="molecule type" value="Genomic_DNA"/>
</dbReference>
<keyword evidence="4" id="KW-1185">Reference proteome</keyword>
<accession>A0A2V4VDH6</accession>
<sequence length="58" mass="7244">MELIFREKVILYNLISERYHELKSMPETRDDNSFQEIEDMYIKFGAHLEKEYGKDWWK</sequence>
<dbReference type="RefSeq" id="WP_167433603.1">
    <property type="nucleotide sequence ID" value="NZ_CP054614.1"/>
</dbReference>